<dbReference type="FunFam" id="1.25.40.10:FF:000017">
    <property type="entry name" value="NADPH oxidase regulator NoxR"/>
    <property type="match status" value="1"/>
</dbReference>
<dbReference type="Gene3D" id="3.10.20.90">
    <property type="entry name" value="Phosphatidylinositol 3-kinase Catalytic Subunit, Chain A, domain 1"/>
    <property type="match status" value="1"/>
</dbReference>
<dbReference type="SUPFAM" id="SSF50044">
    <property type="entry name" value="SH3-domain"/>
    <property type="match status" value="1"/>
</dbReference>
<keyword evidence="3 7" id="KW-0728">SH3 domain</keyword>
<dbReference type="PANTHER" id="PTHR15175:SF0">
    <property type="entry name" value="SH3 DOMAIN-CONTAINING PROTEIN C23A1.17"/>
    <property type="match status" value="1"/>
</dbReference>
<dbReference type="PRINTS" id="PR00499">
    <property type="entry name" value="P67PHOX"/>
</dbReference>
<comment type="similarity">
    <text evidence="2">Belongs to the NCF2/NOXA1 family.</text>
</comment>
<keyword evidence="4" id="KW-0963">Cytoplasm</keyword>
<dbReference type="Proteomes" id="UP001318040">
    <property type="component" value="Chromosome 22"/>
</dbReference>
<evidence type="ECO:0000256" key="5">
    <source>
        <dbReference type="ARBA" id="ARBA00022737"/>
    </source>
</evidence>
<evidence type="ECO:0000256" key="6">
    <source>
        <dbReference type="ARBA" id="ARBA00022803"/>
    </source>
</evidence>
<dbReference type="InterPro" id="IPR011990">
    <property type="entry name" value="TPR-like_helical_dom_sf"/>
</dbReference>
<evidence type="ECO:0000256" key="4">
    <source>
        <dbReference type="ARBA" id="ARBA00022490"/>
    </source>
</evidence>
<dbReference type="Pfam" id="PF00018">
    <property type="entry name" value="SH3_1"/>
    <property type="match status" value="1"/>
</dbReference>
<dbReference type="SUPFAM" id="SSF54277">
    <property type="entry name" value="CAD &amp; PB1 domains"/>
    <property type="match status" value="1"/>
</dbReference>
<name>A0AAJ7WZQ9_PETMA</name>
<dbReference type="CTD" id="4688"/>
<dbReference type="RefSeq" id="XP_032814703.1">
    <property type="nucleotide sequence ID" value="XM_032958812.1"/>
</dbReference>
<accession>A0AAJ7WZQ9</accession>
<evidence type="ECO:0000259" key="9">
    <source>
        <dbReference type="PROSITE" id="PS50002"/>
    </source>
</evidence>
<reference evidence="11" key="1">
    <citation type="submission" date="2025-08" db="UniProtKB">
        <authorList>
            <consortium name="RefSeq"/>
        </authorList>
    </citation>
    <scope>IDENTIFICATION</scope>
    <source>
        <tissue evidence="11">Sperm</tissue>
    </source>
</reference>
<feature type="compositionally biased region" description="Basic and acidic residues" evidence="8">
    <location>
        <begin position="240"/>
        <end position="252"/>
    </location>
</feature>
<dbReference type="AlphaFoldDB" id="A0AAJ7WZQ9"/>
<sequence>MPLVDTIRLWAEGVEAADRKDFRVAFAKFEEIMEPSSKIYFNIGCISMTLDRLGDAVRAFDRTIAKDEHLAVAFFQRGAAFLRNQLYEEALRDFQEAHKRLRGNTTIDYEQLGLAYKLHLCVVLHNVSLAHASLGQWVKAQEMAQKAKEAELQPHQTYVDRALEAVKRQEVWEVCAVPCGVMFRPQKQQVEQLGKKDYLGKATVVASLSMNEDLPEITSQQPQGGKKRNLKIPAPPAKEPPPRPHASEEGQRQKMVSNPPARAPPVPLFPSQDPRSEVSLQMPITVELHFTQTVTMRARPGMSYADFLALISEKVKQPEERLQLSYRMEGSGDSIPMTGDVQMQRLWDRARNGKLTLCCQQLRPGEAAADERVLRRVVALCDYDAKEPGDLGFREGDIIRVISEVNANWLEGRCRGNVGIFPTSFVRRLRGGEPRGETMQDEEPQLSVV</sequence>
<evidence type="ECO:0000256" key="3">
    <source>
        <dbReference type="ARBA" id="ARBA00022443"/>
    </source>
</evidence>
<dbReference type="Gene3D" id="2.30.30.40">
    <property type="entry name" value="SH3 Domains"/>
    <property type="match status" value="1"/>
</dbReference>
<dbReference type="GeneID" id="116944910"/>
<evidence type="ECO:0000256" key="2">
    <source>
        <dbReference type="ARBA" id="ARBA00008051"/>
    </source>
</evidence>
<dbReference type="SUPFAM" id="SSF48452">
    <property type="entry name" value="TPR-like"/>
    <property type="match status" value="1"/>
</dbReference>
<evidence type="ECO:0000256" key="1">
    <source>
        <dbReference type="ARBA" id="ARBA00004496"/>
    </source>
</evidence>
<evidence type="ECO:0000256" key="7">
    <source>
        <dbReference type="PROSITE-ProRule" id="PRU00192"/>
    </source>
</evidence>
<dbReference type="InterPro" id="IPR000270">
    <property type="entry name" value="PB1_dom"/>
</dbReference>
<proteinExistence type="inferred from homology"/>
<dbReference type="InterPro" id="IPR001452">
    <property type="entry name" value="SH3_domain"/>
</dbReference>
<feature type="region of interest" description="Disordered" evidence="8">
    <location>
        <begin position="213"/>
        <end position="266"/>
    </location>
</feature>
<dbReference type="GO" id="GO:0042554">
    <property type="term" value="P:superoxide anion generation"/>
    <property type="evidence" value="ECO:0007669"/>
    <property type="project" value="TreeGrafter"/>
</dbReference>
<dbReference type="GO" id="GO:0005737">
    <property type="term" value="C:cytoplasm"/>
    <property type="evidence" value="ECO:0007669"/>
    <property type="project" value="UniProtKB-SubCell"/>
</dbReference>
<gene>
    <name evidence="11" type="primary">LOC116944910</name>
</gene>
<dbReference type="KEGG" id="pmrn:116944910"/>
<dbReference type="SMART" id="SM00326">
    <property type="entry name" value="SH3"/>
    <property type="match status" value="1"/>
</dbReference>
<keyword evidence="6" id="KW-0802">TPR repeat</keyword>
<dbReference type="SMART" id="SM00028">
    <property type="entry name" value="TPR"/>
    <property type="match status" value="2"/>
</dbReference>
<dbReference type="PRINTS" id="PR00452">
    <property type="entry name" value="SH3DOMAIN"/>
</dbReference>
<dbReference type="InterPro" id="IPR036028">
    <property type="entry name" value="SH3-like_dom_sf"/>
</dbReference>
<comment type="subcellular location">
    <subcellularLocation>
        <location evidence="1">Cytoplasm</location>
    </subcellularLocation>
</comment>
<dbReference type="Gene3D" id="1.25.40.10">
    <property type="entry name" value="Tetratricopeptide repeat domain"/>
    <property type="match status" value="1"/>
</dbReference>
<dbReference type="PROSITE" id="PS50002">
    <property type="entry name" value="SH3"/>
    <property type="match status" value="1"/>
</dbReference>
<dbReference type="GO" id="GO:0016176">
    <property type="term" value="F:superoxide-generating NADPH oxidase activator activity"/>
    <property type="evidence" value="ECO:0007669"/>
    <property type="project" value="TreeGrafter"/>
</dbReference>
<keyword evidence="5" id="KW-0677">Repeat</keyword>
<dbReference type="PANTHER" id="PTHR15175">
    <property type="entry name" value="NEUTROPHIL CYTOSOLIC FACTOR 2, NEUTROPHIL NADPH OXIDASE FACTOR 2"/>
    <property type="match status" value="1"/>
</dbReference>
<evidence type="ECO:0000313" key="11">
    <source>
        <dbReference type="RefSeq" id="XP_032814703.1"/>
    </source>
</evidence>
<evidence type="ECO:0000256" key="8">
    <source>
        <dbReference type="SAM" id="MobiDB-lite"/>
    </source>
</evidence>
<dbReference type="InterPro" id="IPR019734">
    <property type="entry name" value="TPR_rpt"/>
</dbReference>
<dbReference type="InterPro" id="IPR051864">
    <property type="entry name" value="NCF2_NOXA1"/>
</dbReference>
<feature type="domain" description="SH3" evidence="9">
    <location>
        <begin position="372"/>
        <end position="431"/>
    </location>
</feature>
<keyword evidence="10" id="KW-1185">Reference proteome</keyword>
<dbReference type="Pfam" id="PF00564">
    <property type="entry name" value="PB1"/>
    <property type="match status" value="1"/>
</dbReference>
<organism evidence="10 11">
    <name type="scientific">Petromyzon marinus</name>
    <name type="common">Sea lamprey</name>
    <dbReference type="NCBI Taxonomy" id="7757"/>
    <lineage>
        <taxon>Eukaryota</taxon>
        <taxon>Metazoa</taxon>
        <taxon>Chordata</taxon>
        <taxon>Craniata</taxon>
        <taxon>Vertebrata</taxon>
        <taxon>Cyclostomata</taxon>
        <taxon>Hyperoartia</taxon>
        <taxon>Petromyzontiformes</taxon>
        <taxon>Petromyzontidae</taxon>
        <taxon>Petromyzon</taxon>
    </lineage>
</organism>
<protein>
    <submittedName>
        <fullName evidence="11">Neutrophil cytosol factor 2-like</fullName>
    </submittedName>
</protein>
<evidence type="ECO:0000313" key="10">
    <source>
        <dbReference type="Proteomes" id="UP001318040"/>
    </source>
</evidence>